<dbReference type="HOGENOM" id="CLU_080344_4_0_0"/>
<dbReference type="AlphaFoldDB" id="D1C1D1"/>
<dbReference type="KEGG" id="sti:Sthe_0611"/>
<dbReference type="eggNOG" id="COG2968">
    <property type="taxonomic scope" value="Bacteria"/>
</dbReference>
<dbReference type="EMBL" id="CP001823">
    <property type="protein sequence ID" value="ACZ38048.1"/>
    <property type="molecule type" value="Genomic_DNA"/>
</dbReference>
<keyword evidence="2" id="KW-1185">Reference proteome</keyword>
<gene>
    <name evidence="1" type="ordered locus">Sthe_0611</name>
</gene>
<dbReference type="Proteomes" id="UP000002027">
    <property type="component" value="Chromosome 1"/>
</dbReference>
<dbReference type="GO" id="GO:0006974">
    <property type="term" value="P:DNA damage response"/>
    <property type="evidence" value="ECO:0007669"/>
    <property type="project" value="TreeGrafter"/>
</dbReference>
<evidence type="ECO:0000313" key="1">
    <source>
        <dbReference type="EMBL" id="ACZ38048.1"/>
    </source>
</evidence>
<dbReference type="PANTHER" id="PTHR34387">
    <property type="entry name" value="SLR1258 PROTEIN"/>
    <property type="match status" value="1"/>
</dbReference>
<reference evidence="1 2" key="2">
    <citation type="journal article" date="2010" name="Stand. Genomic Sci.">
        <title>Complete genome sequence of Desulfohalobium retbaense type strain (HR(100)).</title>
        <authorList>
            <person name="Spring S."/>
            <person name="Nolan M."/>
            <person name="Lapidus A."/>
            <person name="Glavina Del Rio T."/>
            <person name="Copeland A."/>
            <person name="Tice H."/>
            <person name="Cheng J.F."/>
            <person name="Lucas S."/>
            <person name="Land M."/>
            <person name="Chen F."/>
            <person name="Bruce D."/>
            <person name="Goodwin L."/>
            <person name="Pitluck S."/>
            <person name="Ivanova N."/>
            <person name="Mavromatis K."/>
            <person name="Mikhailova N."/>
            <person name="Pati A."/>
            <person name="Chen A."/>
            <person name="Palaniappan K."/>
            <person name="Hauser L."/>
            <person name="Chang Y.J."/>
            <person name="Jeffries C.D."/>
            <person name="Munk C."/>
            <person name="Kiss H."/>
            <person name="Chain P."/>
            <person name="Han C."/>
            <person name="Brettin T."/>
            <person name="Detter J.C."/>
            <person name="Schuler E."/>
            <person name="Goker M."/>
            <person name="Rohde M."/>
            <person name="Bristow J."/>
            <person name="Eisen J.A."/>
            <person name="Markowitz V."/>
            <person name="Hugenholtz P."/>
            <person name="Kyrpides N.C."/>
            <person name="Klenk H.P."/>
        </authorList>
    </citation>
    <scope>NUCLEOTIDE SEQUENCE [LARGE SCALE GENOMIC DNA]</scope>
    <source>
        <strain evidence="2">ATCC 49802 / DSM 20745 / S 6022</strain>
    </source>
</reference>
<sequence length="252" mass="26057">MSRMRRWTTAAALVGLLIIGGGVIAAMGDVGRRPFGGQAAAETPSGQRVVTVGGEGRVLVRPDTAQVVLGVMSQGPDLGPVQETVNGQMDAVLASLRDAGIPEERIRTVAFNISVDRDYQQPSAPITGYTVTHLVQVKVKPIDQISGIIDSAVAAGANTVSEVSFVVEDRDAAVRQAREQAINDARQKAQHLAQLAGVQLGPPVSITEGAAPPPMPMPLARDGAVDMAAGAAAIQPGESEIVVSVVVSYGIQ</sequence>
<protein>
    <recommendedName>
        <fullName evidence="3">26 kDa periplasmic immunogenic protein</fullName>
    </recommendedName>
</protein>
<accession>D1C1D1</accession>
<dbReference type="PANTHER" id="PTHR34387:SF1">
    <property type="entry name" value="PERIPLASMIC IMMUNOGENIC PROTEIN"/>
    <property type="match status" value="1"/>
</dbReference>
<dbReference type="STRING" id="479434.Sthe_0611"/>
<dbReference type="InterPro" id="IPR007497">
    <property type="entry name" value="SIMPL/DUF541"/>
</dbReference>
<dbReference type="Gene3D" id="3.30.110.170">
    <property type="entry name" value="Protein of unknown function (DUF541), domain 1"/>
    <property type="match status" value="1"/>
</dbReference>
<organism evidence="1 2">
    <name type="scientific">Sphaerobacter thermophilus (strain ATCC 49802 / DSM 20745 / KCCM 41009 / NCIMB 13125 / S 6022)</name>
    <dbReference type="NCBI Taxonomy" id="479434"/>
    <lineage>
        <taxon>Bacteria</taxon>
        <taxon>Pseudomonadati</taxon>
        <taxon>Thermomicrobiota</taxon>
        <taxon>Thermomicrobia</taxon>
        <taxon>Sphaerobacterales</taxon>
        <taxon>Sphaerobacterineae</taxon>
        <taxon>Sphaerobacteraceae</taxon>
        <taxon>Sphaerobacter</taxon>
    </lineage>
</organism>
<name>D1C1D1_SPHTD</name>
<proteinExistence type="predicted"/>
<reference evidence="2" key="1">
    <citation type="submission" date="2009-11" db="EMBL/GenBank/DDBJ databases">
        <title>The complete chromosome 1 of Sphaerobacter thermophilus DSM 20745.</title>
        <authorList>
            <person name="Lucas S."/>
            <person name="Copeland A."/>
            <person name="Lapidus A."/>
            <person name="Glavina del Rio T."/>
            <person name="Dalin E."/>
            <person name="Tice H."/>
            <person name="Bruce D."/>
            <person name="Goodwin L."/>
            <person name="Pitluck S."/>
            <person name="Kyrpides N."/>
            <person name="Mavromatis K."/>
            <person name="Ivanova N."/>
            <person name="Mikhailova N."/>
            <person name="LaButti K.M."/>
            <person name="Clum A."/>
            <person name="Sun H.I."/>
            <person name="Brettin T."/>
            <person name="Detter J.C."/>
            <person name="Han C."/>
            <person name="Larimer F."/>
            <person name="Land M."/>
            <person name="Hauser L."/>
            <person name="Markowitz V."/>
            <person name="Cheng J.F."/>
            <person name="Hugenholtz P."/>
            <person name="Woyke T."/>
            <person name="Wu D."/>
            <person name="Steenblock K."/>
            <person name="Schneider S."/>
            <person name="Pukall R."/>
            <person name="Goeker M."/>
            <person name="Klenk H.P."/>
            <person name="Eisen J.A."/>
        </authorList>
    </citation>
    <scope>NUCLEOTIDE SEQUENCE [LARGE SCALE GENOMIC DNA]</scope>
    <source>
        <strain evidence="2">ATCC 49802 / DSM 20745 / S 6022</strain>
    </source>
</reference>
<dbReference type="RefSeq" id="WP_012871095.1">
    <property type="nucleotide sequence ID" value="NC_013523.1"/>
</dbReference>
<dbReference type="Gene3D" id="3.30.70.2970">
    <property type="entry name" value="Protein of unknown function (DUF541), domain 2"/>
    <property type="match status" value="1"/>
</dbReference>
<dbReference type="InterPro" id="IPR052022">
    <property type="entry name" value="26kDa_periplasmic_antigen"/>
</dbReference>
<dbReference type="Pfam" id="PF04402">
    <property type="entry name" value="SIMPL"/>
    <property type="match status" value="1"/>
</dbReference>
<evidence type="ECO:0000313" key="2">
    <source>
        <dbReference type="Proteomes" id="UP000002027"/>
    </source>
</evidence>
<dbReference type="OrthoDB" id="9785192at2"/>
<dbReference type="InParanoid" id="D1C1D1"/>
<evidence type="ECO:0008006" key="3">
    <source>
        <dbReference type="Google" id="ProtNLM"/>
    </source>
</evidence>